<evidence type="ECO:0000313" key="2">
    <source>
        <dbReference type="EMBL" id="MDI3319702.1"/>
    </source>
</evidence>
<accession>A0ABT6RAV6</accession>
<name>A0ABT6RAV6_9BACT</name>
<evidence type="ECO:0000256" key="1">
    <source>
        <dbReference type="SAM" id="SignalP"/>
    </source>
</evidence>
<organism evidence="2 3">
    <name type="scientific">Pinibacter soli</name>
    <dbReference type="NCBI Taxonomy" id="3044211"/>
    <lineage>
        <taxon>Bacteria</taxon>
        <taxon>Pseudomonadati</taxon>
        <taxon>Bacteroidota</taxon>
        <taxon>Chitinophagia</taxon>
        <taxon>Chitinophagales</taxon>
        <taxon>Chitinophagaceae</taxon>
        <taxon>Pinibacter</taxon>
    </lineage>
</organism>
<keyword evidence="3" id="KW-1185">Reference proteome</keyword>
<dbReference type="RefSeq" id="WP_282333806.1">
    <property type="nucleotide sequence ID" value="NZ_JASBRG010000005.1"/>
</dbReference>
<feature type="signal peptide" evidence="1">
    <location>
        <begin position="1"/>
        <end position="22"/>
    </location>
</feature>
<keyword evidence="1" id="KW-0732">Signal</keyword>
<sequence length="103" mass="11670">MKWFVYILSFYVLLLSAVPCCADDDCCANEQNTSVQTNHSKETSKPSAPCSPFFACAACNGVIIPQVFRFSVVEQHEVVVYKFFYHDNLVSRNLPSIWQPPKC</sequence>
<dbReference type="InterPro" id="IPR046601">
    <property type="entry name" value="DUF6660"/>
</dbReference>
<protein>
    <recommendedName>
        <fullName evidence="4">Secreted protein</fullName>
    </recommendedName>
</protein>
<dbReference type="Proteomes" id="UP001226434">
    <property type="component" value="Unassembled WGS sequence"/>
</dbReference>
<dbReference type="EMBL" id="JASBRG010000005">
    <property type="protein sequence ID" value="MDI3319702.1"/>
    <property type="molecule type" value="Genomic_DNA"/>
</dbReference>
<evidence type="ECO:0008006" key="4">
    <source>
        <dbReference type="Google" id="ProtNLM"/>
    </source>
</evidence>
<comment type="caution">
    <text evidence="2">The sequence shown here is derived from an EMBL/GenBank/DDBJ whole genome shotgun (WGS) entry which is preliminary data.</text>
</comment>
<evidence type="ECO:0000313" key="3">
    <source>
        <dbReference type="Proteomes" id="UP001226434"/>
    </source>
</evidence>
<proteinExistence type="predicted"/>
<gene>
    <name evidence="2" type="ORF">QJ048_07955</name>
</gene>
<dbReference type="Pfam" id="PF20365">
    <property type="entry name" value="DUF6660"/>
    <property type="match status" value="1"/>
</dbReference>
<reference evidence="2 3" key="1">
    <citation type="submission" date="2023-05" db="EMBL/GenBank/DDBJ databases">
        <title>Genome sequence of Pinibacter sp. MAH-24.</title>
        <authorList>
            <person name="Huq M.A."/>
        </authorList>
    </citation>
    <scope>NUCLEOTIDE SEQUENCE [LARGE SCALE GENOMIC DNA]</scope>
    <source>
        <strain evidence="2 3">MAH-24</strain>
    </source>
</reference>
<feature type="chain" id="PRO_5046079365" description="Secreted protein" evidence="1">
    <location>
        <begin position="23"/>
        <end position="103"/>
    </location>
</feature>